<sequence length="179" mass="19572">MKRKIDAPDKSITSLSAHTTAFYQNTDNSQESIQGLIESDSLHYIVLNPVQVFDKQIKNAACEGALQTDAFQDTGLDDTSNAEQEDDARTAFQNADPDDDTRTTFQNADPEDDTGAAFRNADLEDGTRIAFQNADPDDTVVEDPFTTLSNLLVLGSSYSYESPPSVLKDSGDVYNGFNL</sequence>
<dbReference type="Proteomes" id="UP000789366">
    <property type="component" value="Unassembled WGS sequence"/>
</dbReference>
<keyword evidence="2" id="KW-1185">Reference proteome</keyword>
<name>A0ACA9P490_9GLOM</name>
<dbReference type="EMBL" id="CAJVPW010021053">
    <property type="protein sequence ID" value="CAG8691730.1"/>
    <property type="molecule type" value="Genomic_DNA"/>
</dbReference>
<evidence type="ECO:0000313" key="1">
    <source>
        <dbReference type="EMBL" id="CAG8691730.1"/>
    </source>
</evidence>
<proteinExistence type="predicted"/>
<comment type="caution">
    <text evidence="1">The sequence shown here is derived from an EMBL/GenBank/DDBJ whole genome shotgun (WGS) entry which is preliminary data.</text>
</comment>
<gene>
    <name evidence="1" type="ORF">SPELUC_LOCUS10790</name>
</gene>
<reference evidence="1" key="1">
    <citation type="submission" date="2021-06" db="EMBL/GenBank/DDBJ databases">
        <authorList>
            <person name="Kallberg Y."/>
            <person name="Tangrot J."/>
            <person name="Rosling A."/>
        </authorList>
    </citation>
    <scope>NUCLEOTIDE SEQUENCE</scope>
    <source>
        <strain evidence="1">28 12/20/2015</strain>
    </source>
</reference>
<organism evidence="1 2">
    <name type="scientific">Cetraspora pellucida</name>
    <dbReference type="NCBI Taxonomy" id="1433469"/>
    <lineage>
        <taxon>Eukaryota</taxon>
        <taxon>Fungi</taxon>
        <taxon>Fungi incertae sedis</taxon>
        <taxon>Mucoromycota</taxon>
        <taxon>Glomeromycotina</taxon>
        <taxon>Glomeromycetes</taxon>
        <taxon>Diversisporales</taxon>
        <taxon>Gigasporaceae</taxon>
        <taxon>Cetraspora</taxon>
    </lineage>
</organism>
<protein>
    <submittedName>
        <fullName evidence="1">6896_t:CDS:1</fullName>
    </submittedName>
</protein>
<evidence type="ECO:0000313" key="2">
    <source>
        <dbReference type="Proteomes" id="UP000789366"/>
    </source>
</evidence>
<accession>A0ACA9P490</accession>